<comment type="caution">
    <text evidence="2">The sequence shown here is derived from an EMBL/GenBank/DDBJ whole genome shotgun (WGS) entry which is preliminary data.</text>
</comment>
<protein>
    <recommendedName>
        <fullName evidence="4">Lipoprotein</fullName>
    </recommendedName>
</protein>
<dbReference type="HOGENOM" id="CLU_2045901_0_0_7"/>
<dbReference type="PROSITE" id="PS51257">
    <property type="entry name" value="PROKAR_LIPOPROTEIN"/>
    <property type="match status" value="1"/>
</dbReference>
<accession>B6WSI2</accession>
<name>B6WSI2_9BACT</name>
<evidence type="ECO:0000313" key="2">
    <source>
        <dbReference type="EMBL" id="EEB34005.1"/>
    </source>
</evidence>
<reference evidence="2 3" key="2">
    <citation type="submission" date="2008-10" db="EMBL/GenBank/DDBJ databases">
        <authorList>
            <person name="Fulton L."/>
            <person name="Clifton S."/>
            <person name="Fulton B."/>
            <person name="Xu J."/>
            <person name="Minx P."/>
            <person name="Pepin K.H."/>
            <person name="Johnson M."/>
            <person name="Bhonagiri V."/>
            <person name="Nash W.E."/>
            <person name="Mardis E.R."/>
            <person name="Wilson R.K."/>
        </authorList>
    </citation>
    <scope>NUCLEOTIDE SEQUENCE [LARGE SCALE GENOMIC DNA]</scope>
    <source>
        <strain evidence="2 3">ATCC 29098</strain>
    </source>
</reference>
<evidence type="ECO:0000256" key="1">
    <source>
        <dbReference type="SAM" id="SignalP"/>
    </source>
</evidence>
<evidence type="ECO:0008006" key="4">
    <source>
        <dbReference type="Google" id="ProtNLM"/>
    </source>
</evidence>
<dbReference type="AlphaFoldDB" id="B6WSI2"/>
<dbReference type="EMBL" id="ABXU01000027">
    <property type="protein sequence ID" value="EEB34005.1"/>
    <property type="molecule type" value="Genomic_DNA"/>
</dbReference>
<keyword evidence="1" id="KW-0732">Signal</keyword>
<organism evidence="2 3">
    <name type="scientific">Desulfovibrio piger ATCC 29098</name>
    <dbReference type="NCBI Taxonomy" id="411464"/>
    <lineage>
        <taxon>Bacteria</taxon>
        <taxon>Pseudomonadati</taxon>
        <taxon>Thermodesulfobacteriota</taxon>
        <taxon>Desulfovibrionia</taxon>
        <taxon>Desulfovibrionales</taxon>
        <taxon>Desulfovibrionaceae</taxon>
        <taxon>Desulfovibrio</taxon>
    </lineage>
</organism>
<dbReference type="Proteomes" id="UP000003676">
    <property type="component" value="Unassembled WGS sequence"/>
</dbReference>
<evidence type="ECO:0000313" key="3">
    <source>
        <dbReference type="Proteomes" id="UP000003676"/>
    </source>
</evidence>
<proteinExistence type="predicted"/>
<reference evidence="2 3" key="1">
    <citation type="submission" date="2008-10" db="EMBL/GenBank/DDBJ databases">
        <title>Draft genome sequence of Desulvovibrio piger (ATCC 29098).</title>
        <authorList>
            <person name="Sudarsanam P."/>
            <person name="Ley R."/>
            <person name="Guruge J."/>
            <person name="Turnbaugh P.J."/>
            <person name="Mahowald M."/>
            <person name="Liep D."/>
            <person name="Gordon J."/>
        </authorList>
    </citation>
    <scope>NUCLEOTIDE SEQUENCE [LARGE SCALE GENOMIC DNA]</scope>
    <source>
        <strain evidence="2 3">ATCC 29098</strain>
    </source>
</reference>
<feature type="signal peptide" evidence="1">
    <location>
        <begin position="1"/>
        <end position="18"/>
    </location>
</feature>
<sequence length="120" mass="13954">MKKCILLFCFLSCTLFLACFKPNLSTMPDNERQELNKITEKYYNCVVKIIANTDDFKTDIETLADNAIYLCKKYEKESTAIIINYDGGEWSSVGYNDAMREDVKRRAIYTSLNGRKTKYQ</sequence>
<gene>
    <name evidence="2" type="ORF">DESPIG_00971</name>
</gene>
<feature type="chain" id="PRO_5002849355" description="Lipoprotein" evidence="1">
    <location>
        <begin position="19"/>
        <end position="120"/>
    </location>
</feature>